<keyword evidence="2" id="KW-1185">Reference proteome</keyword>
<reference evidence="1 2" key="1">
    <citation type="submission" date="2018-02" db="EMBL/GenBank/DDBJ databases">
        <title>Novel Leptospira species isolated from soil and water in Japan.</title>
        <authorList>
            <person name="Nakao R."/>
            <person name="Masuzawa T."/>
        </authorList>
    </citation>
    <scope>NUCLEOTIDE SEQUENCE [LARGE SCALE GENOMIC DNA]</scope>
    <source>
        <strain evidence="1 2">YH101</strain>
    </source>
</reference>
<organism evidence="1 2">
    <name type="scientific">Leptospira ryugenii</name>
    <dbReference type="NCBI Taxonomy" id="1917863"/>
    <lineage>
        <taxon>Bacteria</taxon>
        <taxon>Pseudomonadati</taxon>
        <taxon>Spirochaetota</taxon>
        <taxon>Spirochaetia</taxon>
        <taxon>Leptospirales</taxon>
        <taxon>Leptospiraceae</taxon>
        <taxon>Leptospira</taxon>
    </lineage>
</organism>
<evidence type="ECO:0000313" key="1">
    <source>
        <dbReference type="EMBL" id="GBF51185.1"/>
    </source>
</evidence>
<sequence length="176" mass="19871">MDQNWLNATLERFRSEEGPVRKFLKEASLFAEAFANQEFDKTDALVRQEIAKKLTPLKDSLLKLEEGFVAKAQIQNIGKTNPALQTLERVINKITAAGYGLNGLGTGFKASAEEIEKLLNHDFGILEKLSSLELEITQKLNTWFAENPESAISNVVASIEKIEKEFEERKNIFLKK</sequence>
<comment type="caution">
    <text evidence="1">The sequence shown here is derived from an EMBL/GenBank/DDBJ whole genome shotgun (WGS) entry which is preliminary data.</text>
</comment>
<proteinExistence type="predicted"/>
<dbReference type="NCBIfam" id="NF047596">
    <property type="entry name" value="LIMLP_15305_fam"/>
    <property type="match status" value="1"/>
</dbReference>
<accession>A0A2P2E2R3</accession>
<dbReference type="RefSeq" id="WP_108977546.1">
    <property type="nucleotide sequence ID" value="NZ_BFBB01000008.1"/>
</dbReference>
<dbReference type="OrthoDB" id="341878at2"/>
<dbReference type="EMBL" id="BFBB01000008">
    <property type="protein sequence ID" value="GBF51185.1"/>
    <property type="molecule type" value="Genomic_DNA"/>
</dbReference>
<dbReference type="Proteomes" id="UP000245133">
    <property type="component" value="Unassembled WGS sequence"/>
</dbReference>
<protein>
    <submittedName>
        <fullName evidence="1">Uncharacterized protein</fullName>
    </submittedName>
</protein>
<dbReference type="AlphaFoldDB" id="A0A2P2E2R3"/>
<name>A0A2P2E2R3_9LEPT</name>
<evidence type="ECO:0000313" key="2">
    <source>
        <dbReference type="Proteomes" id="UP000245133"/>
    </source>
</evidence>
<gene>
    <name evidence="1" type="ORF">LPTSP4_27170</name>
</gene>